<dbReference type="GO" id="GO:0008932">
    <property type="term" value="F:lytic endotransglycosylase activity"/>
    <property type="evidence" value="ECO:0007669"/>
    <property type="project" value="TreeGrafter"/>
</dbReference>
<dbReference type="InterPro" id="IPR018392">
    <property type="entry name" value="LysM"/>
</dbReference>
<dbReference type="AlphaFoldDB" id="A0A430KQB1"/>
<name>A0A430KQB1_9GAMM</name>
<dbReference type="PANTHER" id="PTHR33734:SF22">
    <property type="entry name" value="MEMBRANE-BOUND LYTIC MUREIN TRANSGLYCOSYLASE D"/>
    <property type="match status" value="1"/>
</dbReference>
<dbReference type="EMBL" id="RQXW01000008">
    <property type="protein sequence ID" value="RTE65691.1"/>
    <property type="molecule type" value="Genomic_DNA"/>
</dbReference>
<dbReference type="Gene3D" id="3.10.350.10">
    <property type="entry name" value="LysM domain"/>
    <property type="match status" value="3"/>
</dbReference>
<sequence>MQLVRKLVVLTAVGFVLTGCQNNLVINEPAPAATQAPRQISHTAHATVDEAESLETDRQSVANDDLWQLTRDHMQLHLDSAYPRLQKQFDWYKKHPEYMQRVTNRAGRYYYYILNEVIARDMPAEIALLPIVESAYDPFAYSYGRAAGPWQFIPGTAKHFGLKSSWWYDGRRDIIASTDAALTYLQQLHRRFDDWELALAAYNCGGGTVSKAIRRNKAKGLETDFWSLDLPKETRAYVPKLLAVSRLIRDAEQSNLTLTPLANKPVFEQVELDSQIDLAQAAELSDISTQELYQLNPGFNRWATDPDGPHRLLIPTATAEQFRQQLATLPADQRVNWSRHKIRQGDTISTIAKQYKTTSAVIRQANKLSSNTIRAGRYLLIPSAKHESSEYSLSQSQRFNRKQNQLASSNRTKISYRVKSGDNLWSIAQQHKVSVRELTAWNQIAPGDLLPIGHTLTLWKNGQQAVLSRSDEQMIKRIGYSVRNGDSLSTIANRFSVTVSDIKRWNKLEQSRYLQPGQNLTLYVDITEVN</sequence>
<dbReference type="CDD" id="cd00118">
    <property type="entry name" value="LysM"/>
    <property type="match status" value="3"/>
</dbReference>
<dbReference type="CDD" id="cd16894">
    <property type="entry name" value="MltD-like"/>
    <property type="match status" value="1"/>
</dbReference>
<dbReference type="Proteomes" id="UP000283087">
    <property type="component" value="Unassembled WGS sequence"/>
</dbReference>
<dbReference type="SUPFAM" id="SSF53955">
    <property type="entry name" value="Lysozyme-like"/>
    <property type="match status" value="1"/>
</dbReference>
<comment type="caution">
    <text evidence="2">The sequence shown here is derived from an EMBL/GenBank/DDBJ whole genome shotgun (WGS) entry which is preliminary data.</text>
</comment>
<dbReference type="PROSITE" id="PS51782">
    <property type="entry name" value="LYSM"/>
    <property type="match status" value="3"/>
</dbReference>
<dbReference type="SMART" id="SM00257">
    <property type="entry name" value="LysM"/>
    <property type="match status" value="3"/>
</dbReference>
<organism evidence="2 3">
    <name type="scientific">Amphritea opalescens</name>
    <dbReference type="NCBI Taxonomy" id="2490544"/>
    <lineage>
        <taxon>Bacteria</taxon>
        <taxon>Pseudomonadati</taxon>
        <taxon>Pseudomonadota</taxon>
        <taxon>Gammaproteobacteria</taxon>
        <taxon>Oceanospirillales</taxon>
        <taxon>Oceanospirillaceae</taxon>
        <taxon>Amphritea</taxon>
    </lineage>
</organism>
<proteinExistence type="predicted"/>
<dbReference type="Pfam" id="PF01464">
    <property type="entry name" value="SLT"/>
    <property type="match status" value="1"/>
</dbReference>
<feature type="domain" description="LysM" evidence="1">
    <location>
        <begin position="478"/>
        <end position="522"/>
    </location>
</feature>
<accession>A0A430KQB1</accession>
<dbReference type="OrthoDB" id="9815002at2"/>
<feature type="domain" description="LysM" evidence="1">
    <location>
        <begin position="338"/>
        <end position="381"/>
    </location>
</feature>
<gene>
    <name evidence="2" type="ORF">EH243_10485</name>
</gene>
<dbReference type="Gene3D" id="1.10.530.10">
    <property type="match status" value="1"/>
</dbReference>
<dbReference type="PROSITE" id="PS51257">
    <property type="entry name" value="PROKAR_LIPOPROTEIN"/>
    <property type="match status" value="1"/>
</dbReference>
<dbReference type="InterPro" id="IPR008258">
    <property type="entry name" value="Transglycosylase_SLT_dom_1"/>
</dbReference>
<evidence type="ECO:0000313" key="3">
    <source>
        <dbReference type="Proteomes" id="UP000283087"/>
    </source>
</evidence>
<dbReference type="InterPro" id="IPR023346">
    <property type="entry name" value="Lysozyme-like_dom_sf"/>
</dbReference>
<keyword evidence="3" id="KW-1185">Reference proteome</keyword>
<protein>
    <submittedName>
        <fullName evidence="2">LysM peptidoglycan-binding domain-containing protein</fullName>
    </submittedName>
</protein>
<reference evidence="2 3" key="1">
    <citation type="submission" date="2018-11" db="EMBL/GenBank/DDBJ databases">
        <title>The draft genome sequence of Amphritea opalescens ANRC-JH13T.</title>
        <authorList>
            <person name="Fang Z."/>
            <person name="Zhang Y."/>
            <person name="Han X."/>
        </authorList>
    </citation>
    <scope>NUCLEOTIDE SEQUENCE [LARGE SCALE GENOMIC DNA]</scope>
    <source>
        <strain evidence="2 3">ANRC-JH13</strain>
    </source>
</reference>
<dbReference type="Pfam" id="PF01476">
    <property type="entry name" value="LysM"/>
    <property type="match status" value="3"/>
</dbReference>
<dbReference type="InterPro" id="IPR036779">
    <property type="entry name" value="LysM_dom_sf"/>
</dbReference>
<dbReference type="PANTHER" id="PTHR33734">
    <property type="entry name" value="LYSM DOMAIN-CONTAINING GPI-ANCHORED PROTEIN 2"/>
    <property type="match status" value="1"/>
</dbReference>
<evidence type="ECO:0000313" key="2">
    <source>
        <dbReference type="EMBL" id="RTE65691.1"/>
    </source>
</evidence>
<evidence type="ECO:0000259" key="1">
    <source>
        <dbReference type="PROSITE" id="PS51782"/>
    </source>
</evidence>
<dbReference type="SUPFAM" id="SSF54106">
    <property type="entry name" value="LysM domain"/>
    <property type="match status" value="3"/>
</dbReference>
<feature type="domain" description="LysM" evidence="1">
    <location>
        <begin position="414"/>
        <end position="458"/>
    </location>
</feature>
<dbReference type="RefSeq" id="WP_126158614.1">
    <property type="nucleotide sequence ID" value="NZ_RQXW01000008.1"/>
</dbReference>